<name>A0A6P1BEJ0_9BRAD</name>
<keyword evidence="6" id="KW-1185">Reference proteome</keyword>
<evidence type="ECO:0000256" key="2">
    <source>
        <dbReference type="ARBA" id="ARBA00023125"/>
    </source>
</evidence>
<dbReference type="SMART" id="SM00347">
    <property type="entry name" value="HTH_MARR"/>
    <property type="match status" value="1"/>
</dbReference>
<dbReference type="InterPro" id="IPR036390">
    <property type="entry name" value="WH_DNA-bd_sf"/>
</dbReference>
<evidence type="ECO:0000256" key="1">
    <source>
        <dbReference type="ARBA" id="ARBA00023015"/>
    </source>
</evidence>
<keyword evidence="3" id="KW-0804">Transcription</keyword>
<dbReference type="Pfam" id="PF12802">
    <property type="entry name" value="MarR_2"/>
    <property type="match status" value="1"/>
</dbReference>
<accession>A0A6P1BEJ0</accession>
<dbReference type="InterPro" id="IPR052067">
    <property type="entry name" value="Metal_resp_HTH_trans_reg"/>
</dbReference>
<evidence type="ECO:0000256" key="3">
    <source>
        <dbReference type="ARBA" id="ARBA00023163"/>
    </source>
</evidence>
<dbReference type="Proteomes" id="UP000468531">
    <property type="component" value="Unassembled WGS sequence"/>
</dbReference>
<proteinExistence type="predicted"/>
<dbReference type="PANTHER" id="PTHR35790:SF4">
    <property type="entry name" value="HTH-TYPE TRANSCRIPTIONAL REGULATOR PCHR"/>
    <property type="match status" value="1"/>
</dbReference>
<dbReference type="PANTHER" id="PTHR35790">
    <property type="entry name" value="HTH-TYPE TRANSCRIPTIONAL REGULATOR PCHR"/>
    <property type="match status" value="1"/>
</dbReference>
<reference evidence="5 6" key="1">
    <citation type="journal article" date="2020" name="Arch. Microbiol.">
        <title>Bradyrhizobium uaiense sp. nov., a new highly efficient cowpea symbiont.</title>
        <authorList>
            <person name="Cabral Michel D."/>
            <person name="Azarias Guimaraes A."/>
            <person name="Martins da Costa E."/>
            <person name="Soares de Carvalho T."/>
            <person name="Balsanelli E."/>
            <person name="Willems A."/>
            <person name="Maltempi de Souza E."/>
            <person name="de Souza Moreira F.M."/>
        </authorList>
    </citation>
    <scope>NUCLEOTIDE SEQUENCE [LARGE SCALE GENOMIC DNA]</scope>
    <source>
        <strain evidence="5 6">UFLA 03-164</strain>
    </source>
</reference>
<dbReference type="InterPro" id="IPR036388">
    <property type="entry name" value="WH-like_DNA-bd_sf"/>
</dbReference>
<dbReference type="EMBL" id="VKHP01000040">
    <property type="protein sequence ID" value="NEU96673.1"/>
    <property type="molecule type" value="Genomic_DNA"/>
</dbReference>
<dbReference type="InterPro" id="IPR000835">
    <property type="entry name" value="HTH_MarR-typ"/>
</dbReference>
<sequence>MTETLRRERALPPVVVADAELAPVTAMMSSRLMVLANLLRRGAMLRYKRLTGLSSVEFGLVVSLGRRPPMSVVRLAEAVGMDKGQISRALAELVARKLVSKAANPRDNRETLISLTKAGLAAHDAIVAGAQERNRRLLEQLDPQELELLLGHIDRLTATAAEMLATERELG</sequence>
<keyword evidence="1" id="KW-0805">Transcription regulation</keyword>
<dbReference type="PRINTS" id="PR00598">
    <property type="entry name" value="HTHMARR"/>
</dbReference>
<dbReference type="GO" id="GO:0003677">
    <property type="term" value="F:DNA binding"/>
    <property type="evidence" value="ECO:0007669"/>
    <property type="project" value="UniProtKB-KW"/>
</dbReference>
<gene>
    <name evidence="5" type="ORF">FNJ47_12705</name>
</gene>
<feature type="domain" description="HTH marR-type" evidence="4">
    <location>
        <begin position="25"/>
        <end position="158"/>
    </location>
</feature>
<dbReference type="PROSITE" id="PS50995">
    <property type="entry name" value="HTH_MARR_2"/>
    <property type="match status" value="1"/>
</dbReference>
<protein>
    <submittedName>
        <fullName evidence="5">MarR family transcriptional regulator</fullName>
    </submittedName>
</protein>
<dbReference type="SUPFAM" id="SSF46785">
    <property type="entry name" value="Winged helix' DNA-binding domain"/>
    <property type="match status" value="1"/>
</dbReference>
<keyword evidence="2" id="KW-0238">DNA-binding</keyword>
<organism evidence="5 6">
    <name type="scientific">Bradyrhizobium uaiense</name>
    <dbReference type="NCBI Taxonomy" id="2594946"/>
    <lineage>
        <taxon>Bacteria</taxon>
        <taxon>Pseudomonadati</taxon>
        <taxon>Pseudomonadota</taxon>
        <taxon>Alphaproteobacteria</taxon>
        <taxon>Hyphomicrobiales</taxon>
        <taxon>Nitrobacteraceae</taxon>
        <taxon>Bradyrhizobium</taxon>
    </lineage>
</organism>
<dbReference type="RefSeq" id="WP_163153432.1">
    <property type="nucleotide sequence ID" value="NZ_VKHP01000040.1"/>
</dbReference>
<evidence type="ECO:0000313" key="5">
    <source>
        <dbReference type="EMBL" id="NEU96673.1"/>
    </source>
</evidence>
<evidence type="ECO:0000313" key="6">
    <source>
        <dbReference type="Proteomes" id="UP000468531"/>
    </source>
</evidence>
<comment type="caution">
    <text evidence="5">The sequence shown here is derived from an EMBL/GenBank/DDBJ whole genome shotgun (WGS) entry which is preliminary data.</text>
</comment>
<dbReference type="GO" id="GO:0003700">
    <property type="term" value="F:DNA-binding transcription factor activity"/>
    <property type="evidence" value="ECO:0007669"/>
    <property type="project" value="InterPro"/>
</dbReference>
<dbReference type="AlphaFoldDB" id="A0A6P1BEJ0"/>
<evidence type="ECO:0000259" key="4">
    <source>
        <dbReference type="PROSITE" id="PS50995"/>
    </source>
</evidence>
<dbReference type="Gene3D" id="1.10.10.10">
    <property type="entry name" value="Winged helix-like DNA-binding domain superfamily/Winged helix DNA-binding domain"/>
    <property type="match status" value="1"/>
</dbReference>